<evidence type="ECO:0000256" key="7">
    <source>
        <dbReference type="ARBA" id="ARBA00022777"/>
    </source>
</evidence>
<comment type="function">
    <text evidence="11">Phosphorylation of dTMP to form dTDP in both de novo and salvage pathways of dTTP synthesis.</text>
</comment>
<dbReference type="InterPro" id="IPR039430">
    <property type="entry name" value="Thymidylate_kin-like_dom"/>
</dbReference>
<protein>
    <recommendedName>
        <fullName evidence="3 11">Thymidylate kinase</fullName>
        <ecNumber evidence="2 11">2.7.4.9</ecNumber>
    </recommendedName>
    <alternativeName>
        <fullName evidence="9 11">dTMP kinase</fullName>
    </alternativeName>
</protein>
<evidence type="ECO:0000256" key="3">
    <source>
        <dbReference type="ARBA" id="ARBA00017144"/>
    </source>
</evidence>
<dbReference type="RefSeq" id="WP_307057025.1">
    <property type="nucleotide sequence ID" value="NZ_JAUSUH010000001.1"/>
</dbReference>
<keyword evidence="6 11" id="KW-0547">Nucleotide-binding</keyword>
<feature type="binding site" evidence="11">
    <location>
        <begin position="36"/>
        <end position="43"/>
    </location>
    <ligand>
        <name>ATP</name>
        <dbReference type="ChEBI" id="CHEBI:30616"/>
    </ligand>
</feature>
<keyword evidence="4 11" id="KW-0808">Transferase</keyword>
<dbReference type="PANTHER" id="PTHR10344:SF4">
    <property type="entry name" value="UMP-CMP KINASE 2, MITOCHONDRIAL"/>
    <property type="match status" value="1"/>
</dbReference>
<dbReference type="PANTHER" id="PTHR10344">
    <property type="entry name" value="THYMIDYLATE KINASE"/>
    <property type="match status" value="1"/>
</dbReference>
<name>A0ABU0DC57_9HYPH</name>
<dbReference type="NCBIfam" id="TIGR00041">
    <property type="entry name" value="DTMP_kinase"/>
    <property type="match status" value="1"/>
</dbReference>
<keyword evidence="15" id="KW-1185">Reference proteome</keyword>
<gene>
    <name evidence="11" type="primary">tmk</name>
    <name evidence="14" type="ORF">J2S76_000396</name>
</gene>
<evidence type="ECO:0000256" key="10">
    <source>
        <dbReference type="ARBA" id="ARBA00048743"/>
    </source>
</evidence>
<accession>A0ABU0DC57</accession>
<comment type="caution">
    <text evidence="14">The sequence shown here is derived from an EMBL/GenBank/DDBJ whole genome shotgun (WGS) entry which is preliminary data.</text>
</comment>
<evidence type="ECO:0000256" key="12">
    <source>
        <dbReference type="SAM" id="MobiDB-lite"/>
    </source>
</evidence>
<evidence type="ECO:0000313" key="14">
    <source>
        <dbReference type="EMBL" id="MDQ0345995.1"/>
    </source>
</evidence>
<dbReference type="EC" id="2.7.4.9" evidence="2 11"/>
<evidence type="ECO:0000256" key="2">
    <source>
        <dbReference type="ARBA" id="ARBA00012980"/>
    </source>
</evidence>
<dbReference type="Pfam" id="PF02223">
    <property type="entry name" value="Thymidylate_kin"/>
    <property type="match status" value="1"/>
</dbReference>
<evidence type="ECO:0000256" key="1">
    <source>
        <dbReference type="ARBA" id="ARBA00009776"/>
    </source>
</evidence>
<evidence type="ECO:0000256" key="8">
    <source>
        <dbReference type="ARBA" id="ARBA00022840"/>
    </source>
</evidence>
<organism evidence="14 15">
    <name type="scientific">Ancylobacter vacuolatus</name>
    <dbReference type="NCBI Taxonomy" id="223389"/>
    <lineage>
        <taxon>Bacteria</taxon>
        <taxon>Pseudomonadati</taxon>
        <taxon>Pseudomonadota</taxon>
        <taxon>Alphaproteobacteria</taxon>
        <taxon>Hyphomicrobiales</taxon>
        <taxon>Xanthobacteraceae</taxon>
        <taxon>Ancylobacter</taxon>
    </lineage>
</organism>
<proteinExistence type="inferred from homology"/>
<feature type="region of interest" description="Disordered" evidence="12">
    <location>
        <begin position="1"/>
        <end position="27"/>
    </location>
</feature>
<dbReference type="CDD" id="cd01672">
    <property type="entry name" value="TMPK"/>
    <property type="match status" value="1"/>
</dbReference>
<dbReference type="SUPFAM" id="SSF52540">
    <property type="entry name" value="P-loop containing nucleoside triphosphate hydrolases"/>
    <property type="match status" value="1"/>
</dbReference>
<reference evidence="14 15" key="1">
    <citation type="submission" date="2023-07" db="EMBL/GenBank/DDBJ databases">
        <title>Genomic Encyclopedia of Type Strains, Phase IV (KMG-IV): sequencing the most valuable type-strain genomes for metagenomic binning, comparative biology and taxonomic classification.</title>
        <authorList>
            <person name="Goeker M."/>
        </authorList>
    </citation>
    <scope>NUCLEOTIDE SEQUENCE [LARGE SCALE GENOMIC DNA]</scope>
    <source>
        <strain evidence="14 15">DSM 1277</strain>
    </source>
</reference>
<dbReference type="HAMAP" id="MF_00165">
    <property type="entry name" value="Thymidylate_kinase"/>
    <property type="match status" value="1"/>
</dbReference>
<keyword evidence="5 11" id="KW-0545">Nucleotide biosynthesis</keyword>
<comment type="similarity">
    <text evidence="1 11">Belongs to the thymidylate kinase family.</text>
</comment>
<dbReference type="Gene3D" id="3.40.50.300">
    <property type="entry name" value="P-loop containing nucleotide triphosphate hydrolases"/>
    <property type="match status" value="1"/>
</dbReference>
<comment type="catalytic activity">
    <reaction evidence="10 11">
        <text>dTMP + ATP = dTDP + ADP</text>
        <dbReference type="Rhea" id="RHEA:13517"/>
        <dbReference type="ChEBI" id="CHEBI:30616"/>
        <dbReference type="ChEBI" id="CHEBI:58369"/>
        <dbReference type="ChEBI" id="CHEBI:63528"/>
        <dbReference type="ChEBI" id="CHEBI:456216"/>
        <dbReference type="EC" id="2.7.4.9"/>
    </reaction>
</comment>
<dbReference type="InterPro" id="IPR018094">
    <property type="entry name" value="Thymidylate_kinase"/>
</dbReference>
<sequence length="244" mass="25813">MTAKTAGTAAAKPATKPASRPAAKPVPPGRFITLEGGEGAGKSTQLRRLLARLQAAGIDAVGTREPGGSTGAEIMRHLILSGAAKPLGPLAEATLFAAARADHLDATIRPALARGAWVVCDRFADSTRVYQGALGNVDPRLIAALEEVTVGETRPDLTLILDLPAEEGLARAAARSGRDADRFESEGLAFHRALREAFRALATSEPERCVLIDASFEAEAVEEAIWQAVSTRLKLPAPRRRRRS</sequence>
<dbReference type="GO" id="GO:0004798">
    <property type="term" value="F:dTMP kinase activity"/>
    <property type="evidence" value="ECO:0007669"/>
    <property type="project" value="UniProtKB-EC"/>
</dbReference>
<feature type="compositionally biased region" description="Low complexity" evidence="12">
    <location>
        <begin position="1"/>
        <end position="23"/>
    </location>
</feature>
<evidence type="ECO:0000256" key="11">
    <source>
        <dbReference type="HAMAP-Rule" id="MF_00165"/>
    </source>
</evidence>
<dbReference type="InterPro" id="IPR027417">
    <property type="entry name" value="P-loop_NTPase"/>
</dbReference>
<dbReference type="Proteomes" id="UP001238467">
    <property type="component" value="Unassembled WGS sequence"/>
</dbReference>
<dbReference type="InterPro" id="IPR018095">
    <property type="entry name" value="Thymidylate_kin_CS"/>
</dbReference>
<evidence type="ECO:0000256" key="4">
    <source>
        <dbReference type="ARBA" id="ARBA00022679"/>
    </source>
</evidence>
<keyword evidence="7 11" id="KW-0418">Kinase</keyword>
<evidence type="ECO:0000256" key="6">
    <source>
        <dbReference type="ARBA" id="ARBA00022741"/>
    </source>
</evidence>
<evidence type="ECO:0000256" key="9">
    <source>
        <dbReference type="ARBA" id="ARBA00029962"/>
    </source>
</evidence>
<dbReference type="EMBL" id="JAUSUH010000001">
    <property type="protein sequence ID" value="MDQ0345995.1"/>
    <property type="molecule type" value="Genomic_DNA"/>
</dbReference>
<keyword evidence="8 11" id="KW-0067">ATP-binding</keyword>
<dbReference type="PROSITE" id="PS01331">
    <property type="entry name" value="THYMIDYLATE_KINASE"/>
    <property type="match status" value="1"/>
</dbReference>
<feature type="domain" description="Thymidylate kinase-like" evidence="13">
    <location>
        <begin position="34"/>
        <end position="225"/>
    </location>
</feature>
<evidence type="ECO:0000313" key="15">
    <source>
        <dbReference type="Proteomes" id="UP001238467"/>
    </source>
</evidence>
<evidence type="ECO:0000256" key="5">
    <source>
        <dbReference type="ARBA" id="ARBA00022727"/>
    </source>
</evidence>
<evidence type="ECO:0000259" key="13">
    <source>
        <dbReference type="Pfam" id="PF02223"/>
    </source>
</evidence>